<protein>
    <submittedName>
        <fullName evidence="3">Uncharacterized protein</fullName>
    </submittedName>
</protein>
<gene>
    <name evidence="3" type="ORF">ABI_46100</name>
</gene>
<organism evidence="3 4">
    <name type="scientific">Asticcacaulis biprosthecium C19</name>
    <dbReference type="NCBI Taxonomy" id="715226"/>
    <lineage>
        <taxon>Bacteria</taxon>
        <taxon>Pseudomonadati</taxon>
        <taxon>Pseudomonadota</taxon>
        <taxon>Alphaproteobacteria</taxon>
        <taxon>Caulobacterales</taxon>
        <taxon>Caulobacteraceae</taxon>
        <taxon>Asticcacaulis</taxon>
    </lineage>
</organism>
<accession>F4QTW2</accession>
<feature type="transmembrane region" description="Helical" evidence="2">
    <location>
        <begin position="26"/>
        <end position="47"/>
    </location>
</feature>
<sequence length="241" mass="25900">MQVDYTNDGHGLPSDFPSDPVFQWDLMLGFVGLVLLALVLAGLFIFFQRLGRQMVLREADDAIVKKSDLISKALSRAARAPRDQQEARLGEAVGEIDKHFGATLKAAADISKAVGGVSGALEGLKDGAPASGLFPNGSHVHGNTIINIAVNNGEMVNGGPGGGPIGGQPVPASAPDVEMTPRERHEIVWEAIQRLFDYWKFRSAVVTQLRAVRQQLDHSPSWEAPRPEGGMAVFGRRDEVS</sequence>
<evidence type="ECO:0000313" key="4">
    <source>
        <dbReference type="Proteomes" id="UP000006512"/>
    </source>
</evidence>
<keyword evidence="2" id="KW-0812">Transmembrane</keyword>
<evidence type="ECO:0000256" key="1">
    <source>
        <dbReference type="SAM" id="MobiDB-lite"/>
    </source>
</evidence>
<keyword evidence="2" id="KW-1133">Transmembrane helix</keyword>
<evidence type="ECO:0000256" key="2">
    <source>
        <dbReference type="SAM" id="Phobius"/>
    </source>
</evidence>
<dbReference type="AlphaFoldDB" id="F4QTW2"/>
<dbReference type="STRING" id="715226.ABI_46100"/>
<proteinExistence type="predicted"/>
<evidence type="ECO:0000313" key="3">
    <source>
        <dbReference type="EMBL" id="EGF89262.1"/>
    </source>
</evidence>
<dbReference type="Proteomes" id="UP000006512">
    <property type="component" value="Unassembled WGS sequence"/>
</dbReference>
<feature type="region of interest" description="Disordered" evidence="1">
    <location>
        <begin position="220"/>
        <end position="241"/>
    </location>
</feature>
<keyword evidence="4" id="KW-1185">Reference proteome</keyword>
<dbReference type="EMBL" id="GL883081">
    <property type="protein sequence ID" value="EGF89262.1"/>
    <property type="molecule type" value="Genomic_DNA"/>
</dbReference>
<reference evidence="4" key="1">
    <citation type="submission" date="2011-03" db="EMBL/GenBank/DDBJ databases">
        <title>Draft genome sequence of Brevundimonas diminuta.</title>
        <authorList>
            <person name="Brown P.J.B."/>
            <person name="Buechlein A."/>
            <person name="Hemmerich C."/>
            <person name="Brun Y.V."/>
        </authorList>
    </citation>
    <scope>NUCLEOTIDE SEQUENCE [LARGE SCALE GENOMIC DNA]</scope>
    <source>
        <strain evidence="4">C19</strain>
    </source>
</reference>
<keyword evidence="2" id="KW-0472">Membrane</keyword>
<dbReference type="HOGENOM" id="CLU_1150019_0_0_5"/>
<name>F4QTW2_9CAUL</name>